<reference evidence="2 3" key="1">
    <citation type="submission" date="2018-02" db="EMBL/GenBank/DDBJ databases">
        <title>Comparative genomes isolates from brazilian mangrove.</title>
        <authorList>
            <person name="Araujo J.E."/>
            <person name="Taketani R.G."/>
            <person name="Silva M.C.P."/>
            <person name="Loureco M.V."/>
            <person name="Andreote F.D."/>
        </authorList>
    </citation>
    <scope>NUCLEOTIDE SEQUENCE [LARGE SCALE GENOMIC DNA]</scope>
    <source>
        <strain evidence="2 3">Nap-Phe MGV</strain>
    </source>
</reference>
<dbReference type="Proteomes" id="UP000237819">
    <property type="component" value="Unassembled WGS sequence"/>
</dbReference>
<dbReference type="RefSeq" id="WP_105334433.1">
    <property type="nucleotide sequence ID" value="NZ_PUHZ01000006.1"/>
</dbReference>
<proteinExistence type="predicted"/>
<keyword evidence="1" id="KW-0812">Transmembrane</keyword>
<accession>A0A2S8GRC9</accession>
<protein>
    <submittedName>
        <fullName evidence="2">Uncharacterized protein</fullName>
    </submittedName>
</protein>
<keyword evidence="1" id="KW-1133">Transmembrane helix</keyword>
<gene>
    <name evidence="2" type="ORF">C5Y93_05660</name>
</gene>
<dbReference type="OrthoDB" id="9553589at2"/>
<feature type="transmembrane region" description="Helical" evidence="1">
    <location>
        <begin position="166"/>
        <end position="190"/>
    </location>
</feature>
<comment type="caution">
    <text evidence="2">The sequence shown here is derived from an EMBL/GenBank/DDBJ whole genome shotgun (WGS) entry which is preliminary data.</text>
</comment>
<sequence length="200" mass="22255">MPIAILLMIALGLAAIVITIAMAVCIKLWKDRFDQQRSVEIPTQEMSGNPFQSPAVLETREDLPSQPSRTRLHLEDWILLLGLLIGSFLFGMATRAIRPYAEWQQIHLEALASLLVIGGTWLAIVIYHRRDFGPLGHVLFQLENFAIWAGFIGGSTLVAGRFWGDLVLAMGVWGVGAAVLGSLLLAILHWRSWEEVPYKV</sequence>
<evidence type="ECO:0000256" key="1">
    <source>
        <dbReference type="SAM" id="Phobius"/>
    </source>
</evidence>
<evidence type="ECO:0000313" key="3">
    <source>
        <dbReference type="Proteomes" id="UP000237819"/>
    </source>
</evidence>
<dbReference type="AlphaFoldDB" id="A0A2S8GRC9"/>
<keyword evidence="1" id="KW-0472">Membrane</keyword>
<feature type="transmembrane region" description="Helical" evidence="1">
    <location>
        <begin position="139"/>
        <end position="159"/>
    </location>
</feature>
<dbReference type="EMBL" id="PUHZ01000006">
    <property type="protein sequence ID" value="PQO46983.1"/>
    <property type="molecule type" value="Genomic_DNA"/>
</dbReference>
<organism evidence="2 3">
    <name type="scientific">Blastopirellula marina</name>
    <dbReference type="NCBI Taxonomy" id="124"/>
    <lineage>
        <taxon>Bacteria</taxon>
        <taxon>Pseudomonadati</taxon>
        <taxon>Planctomycetota</taxon>
        <taxon>Planctomycetia</taxon>
        <taxon>Pirellulales</taxon>
        <taxon>Pirellulaceae</taxon>
        <taxon>Blastopirellula</taxon>
    </lineage>
</organism>
<feature type="transmembrane region" description="Helical" evidence="1">
    <location>
        <begin position="77"/>
        <end position="94"/>
    </location>
</feature>
<feature type="transmembrane region" description="Helical" evidence="1">
    <location>
        <begin position="106"/>
        <end position="127"/>
    </location>
</feature>
<name>A0A2S8GRC9_9BACT</name>
<evidence type="ECO:0000313" key="2">
    <source>
        <dbReference type="EMBL" id="PQO46983.1"/>
    </source>
</evidence>